<evidence type="ECO:0000313" key="2">
    <source>
        <dbReference type="WBParaSite" id="PSU_v2.g10501.t1"/>
    </source>
</evidence>
<protein>
    <submittedName>
        <fullName evidence="2">Uncharacterized protein</fullName>
    </submittedName>
</protein>
<dbReference type="Proteomes" id="UP000887577">
    <property type="component" value="Unplaced"/>
</dbReference>
<dbReference type="AlphaFoldDB" id="A0A914XU56"/>
<reference evidence="2" key="1">
    <citation type="submission" date="2022-11" db="UniProtKB">
        <authorList>
            <consortium name="WormBaseParasite"/>
        </authorList>
    </citation>
    <scope>IDENTIFICATION</scope>
</reference>
<keyword evidence="1" id="KW-1185">Reference proteome</keyword>
<dbReference type="WBParaSite" id="PSU_v2.g10501.t1">
    <property type="protein sequence ID" value="PSU_v2.g10501.t1"/>
    <property type="gene ID" value="PSU_v2.g10501"/>
</dbReference>
<name>A0A914XU56_9BILA</name>
<sequence>MLAIESIETNRGIQCFKEWIQKGNLIQANSIEDAKNQFIKISGNKILFKGAVSAPRIEIQTKLENVEIDVDGSLNADSIKLETNNAKVCLLQSTNILCTSFNVASSHSLINYGIISGNDDLKFILNIDKFFNGNTGDIKADNLIMKITGDLINYGKITSKNKIEMNLQNLISPTFLVHKEMENHFGKSMKQIIAKVITLFAEKSIEDCSPLNAGTINLSANEDIICEANTSWNCGKIKMKCNNFIIHGSAELGDAKIVSKTVSTSSYGNVNIGLASIQTTDFELFGTWQCQNFVLKSITDESIVTFLNENKNDEIPESLKKIDNQNCKIDEDGKLIAFDATIFSRNLSNNGKIEVNNKLTIYAQNFQQENDASVEGRNKLNIMAHSFPKLNGFIKSDDLEIKVFEKFSSLAMAEVEEVNVYLYNFQTSKFVLKNEMLINPDIQQNNAIFMGKTLEDEFELTAETLKTMHLFNLRDMFQLM</sequence>
<evidence type="ECO:0000313" key="1">
    <source>
        <dbReference type="Proteomes" id="UP000887577"/>
    </source>
</evidence>
<accession>A0A914XU56</accession>
<organism evidence="1 2">
    <name type="scientific">Panagrolaimus superbus</name>
    <dbReference type="NCBI Taxonomy" id="310955"/>
    <lineage>
        <taxon>Eukaryota</taxon>
        <taxon>Metazoa</taxon>
        <taxon>Ecdysozoa</taxon>
        <taxon>Nematoda</taxon>
        <taxon>Chromadorea</taxon>
        <taxon>Rhabditida</taxon>
        <taxon>Tylenchina</taxon>
        <taxon>Panagrolaimomorpha</taxon>
        <taxon>Panagrolaimoidea</taxon>
        <taxon>Panagrolaimidae</taxon>
        <taxon>Panagrolaimus</taxon>
    </lineage>
</organism>
<proteinExistence type="predicted"/>